<dbReference type="EMBL" id="BQMJ01000004">
    <property type="protein sequence ID" value="GJQ08816.1"/>
    <property type="molecule type" value="Genomic_DNA"/>
</dbReference>
<protein>
    <recommendedName>
        <fullName evidence="11">Mitochondrial protein</fullName>
    </recommendedName>
</protein>
<proteinExistence type="predicted"/>
<dbReference type="GO" id="GO:0016020">
    <property type="term" value="C:membrane"/>
    <property type="evidence" value="ECO:0007669"/>
    <property type="project" value="UniProtKB-SubCell"/>
</dbReference>
<evidence type="ECO:0000256" key="7">
    <source>
        <dbReference type="ARBA" id="ARBA00023136"/>
    </source>
</evidence>
<sequence length="183" mass="20149">MAVGLLRSALRGWLFPKWSTHSKTRRHLQNEAYKVSFDTYKLVQVLESSGFPRKQAQVLSDILVGVTHESMRNGIDSLASKNDFATLRSELQILEKADFQVLKSDLQLLEMKLQTSVAHIHTEMERIENRVIKWVIGATGTVCALVMGFLRLGIGGGGGGSSNTPPPPSPPPPVAMENQPSEK</sequence>
<dbReference type="Proteomes" id="UP001061958">
    <property type="component" value="Unassembled WGS sequence"/>
</dbReference>
<keyword evidence="3" id="KW-0812">Transmembrane</keyword>
<dbReference type="GO" id="GO:0005739">
    <property type="term" value="C:mitochondrion"/>
    <property type="evidence" value="ECO:0007669"/>
    <property type="project" value="UniProtKB-SubCell"/>
</dbReference>
<reference evidence="9" key="1">
    <citation type="journal article" date="2022" name="Proc. Natl. Acad. Sci. U.S.A.">
        <title>Life cycle and functional genomics of the unicellular red alga Galdieria for elucidating algal and plant evolution and industrial use.</title>
        <authorList>
            <person name="Hirooka S."/>
            <person name="Itabashi T."/>
            <person name="Ichinose T.M."/>
            <person name="Onuma R."/>
            <person name="Fujiwara T."/>
            <person name="Yamashita S."/>
            <person name="Jong L.W."/>
            <person name="Tomita R."/>
            <person name="Iwane A.H."/>
            <person name="Miyagishima S.Y."/>
        </authorList>
    </citation>
    <scope>NUCLEOTIDE SEQUENCE</scope>
    <source>
        <strain evidence="9">NBRC 102759</strain>
    </source>
</reference>
<dbReference type="Pfam" id="PF07798">
    <property type="entry name" value="CCDC90-like"/>
    <property type="match status" value="1"/>
</dbReference>
<dbReference type="PANTHER" id="PTHR14360:SF1">
    <property type="entry name" value="PROTEIN FMP32, MITOCHONDRIAL"/>
    <property type="match status" value="1"/>
</dbReference>
<dbReference type="PANTHER" id="PTHR14360">
    <property type="entry name" value="PROTEIN FMP32, MITOCHONDRIAL"/>
    <property type="match status" value="1"/>
</dbReference>
<name>A0A9C7UMZ5_9RHOD</name>
<evidence type="ECO:0000256" key="4">
    <source>
        <dbReference type="ARBA" id="ARBA00022989"/>
    </source>
</evidence>
<organism evidence="9 10">
    <name type="scientific">Galdieria partita</name>
    <dbReference type="NCBI Taxonomy" id="83374"/>
    <lineage>
        <taxon>Eukaryota</taxon>
        <taxon>Rhodophyta</taxon>
        <taxon>Bangiophyceae</taxon>
        <taxon>Galdieriales</taxon>
        <taxon>Galdieriaceae</taxon>
        <taxon>Galdieria</taxon>
    </lineage>
</organism>
<reference evidence="9" key="2">
    <citation type="submission" date="2022-01" db="EMBL/GenBank/DDBJ databases">
        <authorList>
            <person name="Hirooka S."/>
            <person name="Miyagishima S.Y."/>
        </authorList>
    </citation>
    <scope>NUCLEOTIDE SEQUENCE</scope>
    <source>
        <strain evidence="9">NBRC 102759</strain>
    </source>
</reference>
<keyword evidence="5" id="KW-0175">Coiled coil</keyword>
<feature type="compositionally biased region" description="Pro residues" evidence="8">
    <location>
        <begin position="164"/>
        <end position="174"/>
    </location>
</feature>
<feature type="region of interest" description="Disordered" evidence="8">
    <location>
        <begin position="158"/>
        <end position="183"/>
    </location>
</feature>
<evidence type="ECO:0000256" key="2">
    <source>
        <dbReference type="ARBA" id="ARBA00004370"/>
    </source>
</evidence>
<evidence type="ECO:0000256" key="5">
    <source>
        <dbReference type="ARBA" id="ARBA00023054"/>
    </source>
</evidence>
<evidence type="ECO:0000256" key="6">
    <source>
        <dbReference type="ARBA" id="ARBA00023128"/>
    </source>
</evidence>
<evidence type="ECO:0000256" key="1">
    <source>
        <dbReference type="ARBA" id="ARBA00004173"/>
    </source>
</evidence>
<evidence type="ECO:0000313" key="10">
    <source>
        <dbReference type="Proteomes" id="UP001061958"/>
    </source>
</evidence>
<keyword evidence="7" id="KW-0472">Membrane</keyword>
<dbReference type="InterPro" id="IPR024461">
    <property type="entry name" value="CCDC90-like"/>
</dbReference>
<evidence type="ECO:0008006" key="11">
    <source>
        <dbReference type="Google" id="ProtNLM"/>
    </source>
</evidence>
<evidence type="ECO:0000256" key="3">
    <source>
        <dbReference type="ARBA" id="ARBA00022692"/>
    </source>
</evidence>
<dbReference type="AlphaFoldDB" id="A0A9C7UMZ5"/>
<gene>
    <name evidence="9" type="ORF">GpartN1_g607.t1</name>
</gene>
<dbReference type="Gene3D" id="1.20.5.340">
    <property type="match status" value="1"/>
</dbReference>
<comment type="subcellular location">
    <subcellularLocation>
        <location evidence="2">Membrane</location>
    </subcellularLocation>
    <subcellularLocation>
        <location evidence="1">Mitochondrion</location>
    </subcellularLocation>
</comment>
<evidence type="ECO:0000256" key="8">
    <source>
        <dbReference type="SAM" id="MobiDB-lite"/>
    </source>
</evidence>
<keyword evidence="6" id="KW-0496">Mitochondrion</keyword>
<keyword evidence="10" id="KW-1185">Reference proteome</keyword>
<dbReference type="OrthoDB" id="889336at2759"/>
<accession>A0A9C7UMZ5</accession>
<evidence type="ECO:0000313" key="9">
    <source>
        <dbReference type="EMBL" id="GJQ08816.1"/>
    </source>
</evidence>
<comment type="caution">
    <text evidence="9">The sequence shown here is derived from an EMBL/GenBank/DDBJ whole genome shotgun (WGS) entry which is preliminary data.</text>
</comment>
<keyword evidence="4" id="KW-1133">Transmembrane helix</keyword>